<accession>A0ABP1G935</accession>
<dbReference type="PANTHER" id="PTHR14614:SF154">
    <property type="entry name" value="PROTEIN N-LYSINE METHYLTRANSFERASE METTL21A"/>
    <property type="match status" value="1"/>
</dbReference>
<name>A0ABP1G935_9CHLO</name>
<dbReference type="SUPFAM" id="SSF53335">
    <property type="entry name" value="S-adenosyl-L-methionine-dependent methyltransferases"/>
    <property type="match status" value="1"/>
</dbReference>
<keyword evidence="2" id="KW-1185">Reference proteome</keyword>
<dbReference type="InterPro" id="IPR029063">
    <property type="entry name" value="SAM-dependent_MTases_sf"/>
</dbReference>
<dbReference type="Gene3D" id="3.40.50.150">
    <property type="entry name" value="Vaccinia Virus protein VP39"/>
    <property type="match status" value="1"/>
</dbReference>
<dbReference type="Proteomes" id="UP001497392">
    <property type="component" value="Unassembled WGS sequence"/>
</dbReference>
<gene>
    <name evidence="1" type="primary">g11905</name>
    <name evidence="1" type="ORF">VP750_LOCUS10627</name>
</gene>
<sequence length="239" mass="26896">MSTYQKDGKQSQEEDSTSRFLRSWAWKREHRPDKVRFKRPYVYTMEAPGLAGHLLTVKQAPFSHEGFASTVWDSSIVMARYFEIHAAQIRGKRCLDLSAGCGLVGLVMGKLRADVWATDLEPNLPLLKDNFAANGIQCTVREHKWGEDMASMDGPFDVIVACDVMYIGDLVQPLIASLMMLSYEGSDIFMAHGRNRQAEDAFVKACVGRFACADVPETELHRVYQCSDVRVLKLRKLAA</sequence>
<evidence type="ECO:0000313" key="1">
    <source>
        <dbReference type="EMBL" id="CAL5228721.1"/>
    </source>
</evidence>
<dbReference type="Pfam" id="PF10294">
    <property type="entry name" value="Methyltransf_16"/>
    <property type="match status" value="1"/>
</dbReference>
<proteinExistence type="predicted"/>
<organism evidence="1 2">
    <name type="scientific">Coccomyxa viridis</name>
    <dbReference type="NCBI Taxonomy" id="1274662"/>
    <lineage>
        <taxon>Eukaryota</taxon>
        <taxon>Viridiplantae</taxon>
        <taxon>Chlorophyta</taxon>
        <taxon>core chlorophytes</taxon>
        <taxon>Trebouxiophyceae</taxon>
        <taxon>Trebouxiophyceae incertae sedis</taxon>
        <taxon>Coccomyxaceae</taxon>
        <taxon>Coccomyxa</taxon>
    </lineage>
</organism>
<evidence type="ECO:0000313" key="2">
    <source>
        <dbReference type="Proteomes" id="UP001497392"/>
    </source>
</evidence>
<comment type="caution">
    <text evidence="1">The sequence shown here is derived from an EMBL/GenBank/DDBJ whole genome shotgun (WGS) entry which is preliminary data.</text>
</comment>
<dbReference type="EMBL" id="CAXHTA020000019">
    <property type="protein sequence ID" value="CAL5228721.1"/>
    <property type="molecule type" value="Genomic_DNA"/>
</dbReference>
<dbReference type="PANTHER" id="PTHR14614">
    <property type="entry name" value="HEPATOCELLULAR CARCINOMA-ASSOCIATED ANTIGEN"/>
    <property type="match status" value="1"/>
</dbReference>
<protein>
    <submittedName>
        <fullName evidence="1">G11905 protein</fullName>
    </submittedName>
</protein>
<reference evidence="1 2" key="1">
    <citation type="submission" date="2024-06" db="EMBL/GenBank/DDBJ databases">
        <authorList>
            <person name="Kraege A."/>
            <person name="Thomma B."/>
        </authorList>
    </citation>
    <scope>NUCLEOTIDE SEQUENCE [LARGE SCALE GENOMIC DNA]</scope>
</reference>
<dbReference type="InterPro" id="IPR019410">
    <property type="entry name" value="Methyltransf_16"/>
</dbReference>